<dbReference type="GO" id="GO:0009534">
    <property type="term" value="C:chloroplast thylakoid"/>
    <property type="evidence" value="ECO:0007669"/>
    <property type="project" value="TreeGrafter"/>
</dbReference>
<dbReference type="PANTHER" id="PTHR42923:SF44">
    <property type="entry name" value="PROTOPORPHYRINOGEN OXIDASE 2, CHLOROPLASTIC_MITOCHONDRIAL"/>
    <property type="match status" value="1"/>
</dbReference>
<comment type="pathway">
    <text evidence="3 13">Porphyrin-containing compound metabolism; protoporphyrin-IX biosynthesis; protoporphyrin-IX from protoporphyrinogen-IX: step 1/1.</text>
</comment>
<dbReference type="EC" id="1.3.3.4" evidence="5 13"/>
<dbReference type="GO" id="GO:0006782">
    <property type="term" value="P:protoporphyrinogen IX biosynthetic process"/>
    <property type="evidence" value="ECO:0007669"/>
    <property type="project" value="UniProtKB-UniRule"/>
</dbReference>
<reference evidence="16" key="2">
    <citation type="submission" date="2025-08" db="UniProtKB">
        <authorList>
            <consortium name="RefSeq"/>
        </authorList>
    </citation>
    <scope>IDENTIFICATION</scope>
    <source>
        <tissue evidence="16">Young leaves</tissue>
    </source>
</reference>
<evidence type="ECO:0000256" key="10">
    <source>
        <dbReference type="ARBA" id="ARBA00023133"/>
    </source>
</evidence>
<evidence type="ECO:0000256" key="11">
    <source>
        <dbReference type="ARBA" id="ARBA00023244"/>
    </source>
</evidence>
<comment type="cofactor">
    <cofactor evidence="13">
        <name>FAD</name>
        <dbReference type="ChEBI" id="CHEBI:57692"/>
    </cofactor>
    <text evidence="13">Binds 1 FAD per subunit.</text>
</comment>
<keyword evidence="8 13" id="KW-0560">Oxidoreductase</keyword>
<dbReference type="SUPFAM" id="SSF54373">
    <property type="entry name" value="FAD-linked reductases, C-terminal domain"/>
    <property type="match status" value="1"/>
</dbReference>
<dbReference type="PRINTS" id="PR00419">
    <property type="entry name" value="ADXRDTASE"/>
</dbReference>
<evidence type="ECO:0000256" key="9">
    <source>
        <dbReference type="ARBA" id="ARBA00023128"/>
    </source>
</evidence>
<evidence type="ECO:0000256" key="12">
    <source>
        <dbReference type="ARBA" id="ARBA00047554"/>
    </source>
</evidence>
<keyword evidence="11 13" id="KW-0627">Porphyrin biosynthesis</keyword>
<dbReference type="InterPro" id="IPR036188">
    <property type="entry name" value="FAD/NAD-bd_sf"/>
</dbReference>
<keyword evidence="9" id="KW-0496">Mitochondrion</keyword>
<dbReference type="UniPathway" id="UPA00251">
    <property type="reaction ID" value="UER00324"/>
</dbReference>
<dbReference type="FunFam" id="1.10.3110.10:FF:000003">
    <property type="entry name" value="Protoporphyrinogen oxidase"/>
    <property type="match status" value="1"/>
</dbReference>
<evidence type="ECO:0000313" key="15">
    <source>
        <dbReference type="Proteomes" id="UP000228380"/>
    </source>
</evidence>
<dbReference type="InterPro" id="IPR050464">
    <property type="entry name" value="Zeta_carotene_desat/Oxidored"/>
</dbReference>
<evidence type="ECO:0000256" key="1">
    <source>
        <dbReference type="ARBA" id="ARBA00002600"/>
    </source>
</evidence>
<dbReference type="PANTHER" id="PTHR42923">
    <property type="entry name" value="PROTOPORPHYRINOGEN OXIDASE"/>
    <property type="match status" value="1"/>
</dbReference>
<name>A0A8B7BRF6_PHODC</name>
<dbReference type="OrthoDB" id="419752at2759"/>
<dbReference type="InterPro" id="IPR002937">
    <property type="entry name" value="Amino_oxidase"/>
</dbReference>
<dbReference type="AlphaFoldDB" id="A0A8B7BRF6"/>
<reference evidence="15" key="1">
    <citation type="journal article" date="2019" name="Nat. Commun.">
        <title>Genome-wide association mapping of date palm fruit traits.</title>
        <authorList>
            <person name="Hazzouri K.M."/>
            <person name="Gros-Balthazard M."/>
            <person name="Flowers J.M."/>
            <person name="Copetti D."/>
            <person name="Lemansour A."/>
            <person name="Lebrun M."/>
            <person name="Masmoudi K."/>
            <person name="Ferrand S."/>
            <person name="Dhar M.I."/>
            <person name="Fresquez Z.A."/>
            <person name="Rosas U."/>
            <person name="Zhang J."/>
            <person name="Talag J."/>
            <person name="Lee S."/>
            <person name="Kudrna D."/>
            <person name="Powell R.F."/>
            <person name="Leitch I.J."/>
            <person name="Krueger R.R."/>
            <person name="Wing R.A."/>
            <person name="Amiri K.M.A."/>
            <person name="Purugganan M.D."/>
        </authorList>
    </citation>
    <scope>NUCLEOTIDE SEQUENCE [LARGE SCALE GENOMIC DNA]</scope>
    <source>
        <strain evidence="15">cv. Khalas</strain>
    </source>
</reference>
<evidence type="ECO:0000259" key="14">
    <source>
        <dbReference type="Pfam" id="PF01593"/>
    </source>
</evidence>
<keyword evidence="6 13" id="KW-0285">Flavoprotein</keyword>
<comment type="catalytic activity">
    <reaction evidence="12 13">
        <text>protoporphyrinogen IX + 3 O2 = protoporphyrin IX + 3 H2O2</text>
        <dbReference type="Rhea" id="RHEA:25576"/>
        <dbReference type="ChEBI" id="CHEBI:15379"/>
        <dbReference type="ChEBI" id="CHEBI:16240"/>
        <dbReference type="ChEBI" id="CHEBI:57306"/>
        <dbReference type="ChEBI" id="CHEBI:57307"/>
        <dbReference type="EC" id="1.3.3.4"/>
    </reaction>
</comment>
<evidence type="ECO:0000256" key="6">
    <source>
        <dbReference type="ARBA" id="ARBA00022630"/>
    </source>
</evidence>
<accession>A0A8B7BRF6</accession>
<protein>
    <recommendedName>
        <fullName evidence="5 13">Protoporphyrinogen oxidase</fullName>
        <ecNumber evidence="5 13">1.3.3.4</ecNumber>
    </recommendedName>
</protein>
<keyword evidence="15" id="KW-1185">Reference proteome</keyword>
<evidence type="ECO:0000256" key="4">
    <source>
        <dbReference type="ARBA" id="ARBA00010551"/>
    </source>
</evidence>
<dbReference type="GO" id="GO:0004729">
    <property type="term" value="F:oxygen-dependent protoporphyrinogen oxidase activity"/>
    <property type="evidence" value="ECO:0007669"/>
    <property type="project" value="UniProtKB-UniRule"/>
</dbReference>
<dbReference type="Gene3D" id="1.10.3110.10">
    <property type="entry name" value="protoporphyrinogen ix oxidase, domain 3"/>
    <property type="match status" value="1"/>
</dbReference>
<dbReference type="GO" id="GO:0005739">
    <property type="term" value="C:mitochondrion"/>
    <property type="evidence" value="ECO:0007669"/>
    <property type="project" value="UniProtKB-SubCell"/>
</dbReference>
<dbReference type="SUPFAM" id="SSF51905">
    <property type="entry name" value="FAD/NAD(P)-binding domain"/>
    <property type="match status" value="1"/>
</dbReference>
<proteinExistence type="inferred from homology"/>
<comment type="similarity">
    <text evidence="4 13">Belongs to the protoporphyrinogen/coproporphyrinogen oxidase family. Protoporphyrinogen oxidase subfamily.</text>
</comment>
<comment type="function">
    <text evidence="1 13">Catalyzes the 6-electron oxidation of protoporphyrinogen-IX to form protoporphyrin-IX.</text>
</comment>
<dbReference type="InterPro" id="IPR004572">
    <property type="entry name" value="Protoporphyrinogen_oxidase"/>
</dbReference>
<dbReference type="Proteomes" id="UP000228380">
    <property type="component" value="Chromosome 14"/>
</dbReference>
<keyword evidence="10 13" id="KW-0350">Heme biosynthesis</keyword>
<evidence type="ECO:0000256" key="3">
    <source>
        <dbReference type="ARBA" id="ARBA00005073"/>
    </source>
</evidence>
<feature type="domain" description="Amine oxidase" evidence="14">
    <location>
        <begin position="25"/>
        <end position="500"/>
    </location>
</feature>
<sequence>MASPAKEGKITTSSTKSVAVVGGGVSGLAAAYKLKSNGLSVTLFEAEERAGGKIKSNSEDGFIWDEGANTMTESEKDVGRLIDDLGLQEKKQYPISQNKRYIVRNGMPQMIPSNPIALITSSILSPQSKLKIFLEPFLWKHNGTKSSLKVSDERSQDSVGQFFQRHFGTEVVDYLVDPFVAGTSGGDPESLSMRHAFPELWNLEKKFGSVFIGAIRSKLTGKAKVKGEGRTSVEKTKHQRGSFSFHGGMKALTDTLCKELGGDNLKLNSKVLSLSCNVDGSSPFSSWSLFYAANDAKTKALRKDQSFDAVIMTAPLCNVEEMKFTKKGKPFVLDFLPKVNYLPISVIVTAFKKENVRRPLEGFGVLVPSKEQQNGLKTLGTLFSSMMFPNRAPNDQYLYTTFVGGSRNRDLAGAPLDELKQTVTSDLRKLLGVEGQPTFVKHIYWRNAFPLYGHDYNLVLEAIEKMEQNLPGFFYAGNHRDGLSVGKAITSGFKAADLVISYLNSCSKQDA</sequence>
<keyword evidence="7 13" id="KW-0274">FAD</keyword>
<evidence type="ECO:0000256" key="2">
    <source>
        <dbReference type="ARBA" id="ARBA00004173"/>
    </source>
</evidence>
<dbReference type="Pfam" id="PF01593">
    <property type="entry name" value="Amino_oxidase"/>
    <property type="match status" value="1"/>
</dbReference>
<gene>
    <name evidence="16" type="primary">LOC103702932</name>
</gene>
<dbReference type="NCBIfam" id="TIGR00562">
    <property type="entry name" value="proto_IX_ox"/>
    <property type="match status" value="1"/>
</dbReference>
<organism evidence="15 16">
    <name type="scientific">Phoenix dactylifera</name>
    <name type="common">Date palm</name>
    <dbReference type="NCBI Taxonomy" id="42345"/>
    <lineage>
        <taxon>Eukaryota</taxon>
        <taxon>Viridiplantae</taxon>
        <taxon>Streptophyta</taxon>
        <taxon>Embryophyta</taxon>
        <taxon>Tracheophyta</taxon>
        <taxon>Spermatophyta</taxon>
        <taxon>Magnoliopsida</taxon>
        <taxon>Liliopsida</taxon>
        <taxon>Arecaceae</taxon>
        <taxon>Coryphoideae</taxon>
        <taxon>Phoeniceae</taxon>
        <taxon>Phoenix</taxon>
    </lineage>
</organism>
<evidence type="ECO:0000256" key="5">
    <source>
        <dbReference type="ARBA" id="ARBA00012867"/>
    </source>
</evidence>
<evidence type="ECO:0000256" key="8">
    <source>
        <dbReference type="ARBA" id="ARBA00023002"/>
    </source>
</evidence>
<dbReference type="Gene3D" id="3.50.50.60">
    <property type="entry name" value="FAD/NAD(P)-binding domain"/>
    <property type="match status" value="1"/>
</dbReference>
<dbReference type="GeneID" id="103702932"/>
<dbReference type="Gene3D" id="3.90.660.20">
    <property type="entry name" value="Protoporphyrinogen oxidase, mitochondrial, domain 2"/>
    <property type="match status" value="1"/>
</dbReference>
<evidence type="ECO:0000256" key="7">
    <source>
        <dbReference type="ARBA" id="ARBA00022827"/>
    </source>
</evidence>
<comment type="subcellular location">
    <subcellularLocation>
        <location evidence="2">Mitochondrion</location>
    </subcellularLocation>
    <subcellularLocation>
        <location evidence="13">Plastid</location>
        <location evidence="13">Chloroplast</location>
    </subcellularLocation>
</comment>
<dbReference type="KEGG" id="pda:103702932"/>
<dbReference type="RefSeq" id="XP_008783795.2">
    <property type="nucleotide sequence ID" value="XM_008785573.3"/>
</dbReference>
<evidence type="ECO:0000313" key="16">
    <source>
        <dbReference type="RefSeq" id="XP_008783795.2"/>
    </source>
</evidence>
<evidence type="ECO:0000256" key="13">
    <source>
        <dbReference type="RuleBase" id="RU367069"/>
    </source>
</evidence>